<comment type="caution">
    <text evidence="3">The sequence shown here is derived from an EMBL/GenBank/DDBJ whole genome shotgun (WGS) entry which is preliminary data.</text>
</comment>
<reference evidence="3" key="1">
    <citation type="journal article" date="2019" name="Sci. Rep.">
        <title>Draft genome of Tanacetum cinerariifolium, the natural source of mosquito coil.</title>
        <authorList>
            <person name="Yamashiro T."/>
            <person name="Shiraishi A."/>
            <person name="Satake H."/>
            <person name="Nakayama K."/>
        </authorList>
    </citation>
    <scope>NUCLEOTIDE SEQUENCE</scope>
</reference>
<feature type="compositionally biased region" description="Polar residues" evidence="1">
    <location>
        <begin position="17"/>
        <end position="30"/>
    </location>
</feature>
<dbReference type="InterPro" id="IPR054722">
    <property type="entry name" value="PolX-like_BBD"/>
</dbReference>
<evidence type="ECO:0000256" key="1">
    <source>
        <dbReference type="SAM" id="MobiDB-lite"/>
    </source>
</evidence>
<feature type="domain" description="Retrovirus-related Pol polyprotein from transposon TNT 1-94-like beta-barrel" evidence="2">
    <location>
        <begin position="181"/>
        <end position="233"/>
    </location>
</feature>
<feature type="compositionally biased region" description="Basic and acidic residues" evidence="1">
    <location>
        <begin position="1"/>
        <end position="10"/>
    </location>
</feature>
<feature type="region of interest" description="Disordered" evidence="1">
    <location>
        <begin position="298"/>
        <end position="328"/>
    </location>
</feature>
<evidence type="ECO:0000259" key="2">
    <source>
        <dbReference type="Pfam" id="PF22936"/>
    </source>
</evidence>
<feature type="compositionally biased region" description="Polar residues" evidence="1">
    <location>
        <begin position="316"/>
        <end position="328"/>
    </location>
</feature>
<accession>A0A699JHA3</accession>
<proteinExistence type="predicted"/>
<name>A0A699JHA3_TANCI</name>
<organism evidence="3">
    <name type="scientific">Tanacetum cinerariifolium</name>
    <name type="common">Dalmatian daisy</name>
    <name type="synonym">Chrysanthemum cinerariifolium</name>
    <dbReference type="NCBI Taxonomy" id="118510"/>
    <lineage>
        <taxon>Eukaryota</taxon>
        <taxon>Viridiplantae</taxon>
        <taxon>Streptophyta</taxon>
        <taxon>Embryophyta</taxon>
        <taxon>Tracheophyta</taxon>
        <taxon>Spermatophyta</taxon>
        <taxon>Magnoliopsida</taxon>
        <taxon>eudicotyledons</taxon>
        <taxon>Gunneridae</taxon>
        <taxon>Pentapetalae</taxon>
        <taxon>asterids</taxon>
        <taxon>campanulids</taxon>
        <taxon>Asterales</taxon>
        <taxon>Asteraceae</taxon>
        <taxon>Asteroideae</taxon>
        <taxon>Anthemideae</taxon>
        <taxon>Anthemidinae</taxon>
        <taxon>Tanacetum</taxon>
    </lineage>
</organism>
<feature type="non-terminal residue" evidence="3">
    <location>
        <position position="394"/>
    </location>
</feature>
<dbReference type="EMBL" id="BKCJ010411672">
    <property type="protein sequence ID" value="GFA36577.1"/>
    <property type="molecule type" value="Genomic_DNA"/>
</dbReference>
<sequence>LSDSDTESKPKAPQFVPSFTQSSEHVNSPRHSVLLIETTIPAATPAPASPKSNSSGQRKNRKACFVCKMLTQSKPISTTAVRPVSADLPNITVTRPRHAYHVVTKGNPHQALKDKRVIDSGCSRNMTWNMSYLSDFEELNRGYVSFGGNPKGGKITSKVGIIILAALTRGNPQQALQHKEVIDSGCSRHMTRNMSYLSDFKELNRGYVAFGGNPKGGKITGKGKIKTDKFQGKVDEGFLIGYSMCSKAFRVFNSRTRIVQETLHSAGSTNPQDNDKDVLVDGKEHGVDIQKSMSADIHFSSSSAQTRKQADKTDNRVNAASSSVPTAGHNFINSTNNFSAAGPSNTASVGNKMHKAFPLPGESSHWQYKFPLSVKGVPTARRMEILLPGVCTAM</sequence>
<feature type="region of interest" description="Disordered" evidence="1">
    <location>
        <begin position="1"/>
        <end position="31"/>
    </location>
</feature>
<dbReference type="Pfam" id="PF22936">
    <property type="entry name" value="Pol_BBD"/>
    <property type="match status" value="1"/>
</dbReference>
<gene>
    <name evidence="3" type="ORF">Tci_608549</name>
</gene>
<protein>
    <submittedName>
        <fullName evidence="3">Ribonuclease H-like domain-containing protein</fullName>
    </submittedName>
</protein>
<evidence type="ECO:0000313" key="3">
    <source>
        <dbReference type="EMBL" id="GFA36577.1"/>
    </source>
</evidence>
<dbReference type="AlphaFoldDB" id="A0A699JHA3"/>
<feature type="non-terminal residue" evidence="3">
    <location>
        <position position="1"/>
    </location>
</feature>